<organism evidence="9">
    <name type="scientific">marine metagenome</name>
    <dbReference type="NCBI Taxonomy" id="408172"/>
    <lineage>
        <taxon>unclassified sequences</taxon>
        <taxon>metagenomes</taxon>
        <taxon>ecological metagenomes</taxon>
    </lineage>
</organism>
<dbReference type="CDD" id="cd12110">
    <property type="entry name" value="PHP_HisPPase_Hisj_like"/>
    <property type="match status" value="1"/>
</dbReference>
<keyword evidence="4" id="KW-0028">Amino-acid biosynthesis</keyword>
<sequence>MHTPLCRHAEGEPTEYAAQAARVGLTEIGFTEHAPMPGDDFDDWRMFERDLDLYIEKLDQAAAENTTITVRKSLEIDYVPGYEDWMRDLAKRHKWDYLIGSVHYLEGKWSFDHPDKRDSWKGRDVDVAWAEYFVILTQSAALGVFDIIGHCDLIKVFGDQPSGDCSAVWRPFLEEVKRQDIAIEINTNGLNKPCGEMFP</sequence>
<evidence type="ECO:0000259" key="8">
    <source>
        <dbReference type="Pfam" id="PF02811"/>
    </source>
</evidence>
<gene>
    <name evidence="9" type="ORF">METZ01_LOCUS268358</name>
</gene>
<dbReference type="SUPFAM" id="SSF89550">
    <property type="entry name" value="PHP domain-like"/>
    <property type="match status" value="1"/>
</dbReference>
<dbReference type="Gene3D" id="3.20.20.140">
    <property type="entry name" value="Metal-dependent hydrolases"/>
    <property type="match status" value="1"/>
</dbReference>
<dbReference type="PANTHER" id="PTHR21039">
    <property type="entry name" value="HISTIDINOL PHOSPHATASE-RELATED"/>
    <property type="match status" value="1"/>
</dbReference>
<keyword evidence="5" id="KW-0378">Hydrolase</keyword>
<dbReference type="EMBL" id="UINC01076386">
    <property type="protein sequence ID" value="SVC15504.1"/>
    <property type="molecule type" value="Genomic_DNA"/>
</dbReference>
<reference evidence="9" key="1">
    <citation type="submission" date="2018-05" db="EMBL/GenBank/DDBJ databases">
        <authorList>
            <person name="Lanie J.A."/>
            <person name="Ng W.-L."/>
            <person name="Kazmierczak K.M."/>
            <person name="Andrzejewski T.M."/>
            <person name="Davidsen T.M."/>
            <person name="Wayne K.J."/>
            <person name="Tettelin H."/>
            <person name="Glass J.I."/>
            <person name="Rusch D."/>
            <person name="Podicherti R."/>
            <person name="Tsui H.-C.T."/>
            <person name="Winkler M.E."/>
        </authorList>
    </citation>
    <scope>NUCLEOTIDE SEQUENCE</scope>
</reference>
<dbReference type="Pfam" id="PF02811">
    <property type="entry name" value="PHP"/>
    <property type="match status" value="1"/>
</dbReference>
<keyword evidence="6" id="KW-0368">Histidine biosynthesis</keyword>
<protein>
    <recommendedName>
        <fullName evidence="3">histidinol-phosphatase</fullName>
        <ecNumber evidence="3">3.1.3.15</ecNumber>
    </recommendedName>
</protein>
<comment type="pathway">
    <text evidence="1">Amino-acid biosynthesis; L-histidine biosynthesis; L-histidine from 5-phospho-alpha-D-ribose 1-diphosphate: step 8/9.</text>
</comment>
<evidence type="ECO:0000256" key="4">
    <source>
        <dbReference type="ARBA" id="ARBA00022605"/>
    </source>
</evidence>
<comment type="similarity">
    <text evidence="2">Belongs to the PHP hydrolase family. HisK subfamily.</text>
</comment>
<dbReference type="AlphaFoldDB" id="A0A382JSP5"/>
<evidence type="ECO:0000256" key="5">
    <source>
        <dbReference type="ARBA" id="ARBA00022801"/>
    </source>
</evidence>
<evidence type="ECO:0000313" key="9">
    <source>
        <dbReference type="EMBL" id="SVC15504.1"/>
    </source>
</evidence>
<accession>A0A382JSP5</accession>
<dbReference type="NCBIfam" id="NF005596">
    <property type="entry name" value="PRK07328.1"/>
    <property type="match status" value="1"/>
</dbReference>
<evidence type="ECO:0000256" key="1">
    <source>
        <dbReference type="ARBA" id="ARBA00004970"/>
    </source>
</evidence>
<dbReference type="UniPathway" id="UPA00031">
    <property type="reaction ID" value="UER00013"/>
</dbReference>
<evidence type="ECO:0000256" key="2">
    <source>
        <dbReference type="ARBA" id="ARBA00009152"/>
    </source>
</evidence>
<evidence type="ECO:0000256" key="6">
    <source>
        <dbReference type="ARBA" id="ARBA00023102"/>
    </source>
</evidence>
<dbReference type="PANTHER" id="PTHR21039:SF0">
    <property type="entry name" value="HISTIDINOL-PHOSPHATASE"/>
    <property type="match status" value="1"/>
</dbReference>
<evidence type="ECO:0000256" key="3">
    <source>
        <dbReference type="ARBA" id="ARBA00013085"/>
    </source>
</evidence>
<comment type="catalytic activity">
    <reaction evidence="7">
        <text>L-histidinol phosphate + H2O = L-histidinol + phosphate</text>
        <dbReference type="Rhea" id="RHEA:14465"/>
        <dbReference type="ChEBI" id="CHEBI:15377"/>
        <dbReference type="ChEBI" id="CHEBI:43474"/>
        <dbReference type="ChEBI" id="CHEBI:57699"/>
        <dbReference type="ChEBI" id="CHEBI:57980"/>
        <dbReference type="EC" id="3.1.3.15"/>
    </reaction>
</comment>
<dbReference type="InterPro" id="IPR004013">
    <property type="entry name" value="PHP_dom"/>
</dbReference>
<dbReference type="InterPro" id="IPR010140">
    <property type="entry name" value="Histidinol_P_phosphatase_HisJ"/>
</dbReference>
<feature type="non-terminal residue" evidence="9">
    <location>
        <position position="199"/>
    </location>
</feature>
<dbReference type="EC" id="3.1.3.15" evidence="3"/>
<dbReference type="GO" id="GO:0004401">
    <property type="term" value="F:histidinol-phosphatase activity"/>
    <property type="evidence" value="ECO:0007669"/>
    <property type="project" value="UniProtKB-EC"/>
</dbReference>
<proteinExistence type="inferred from homology"/>
<dbReference type="GO" id="GO:0000105">
    <property type="term" value="P:L-histidine biosynthetic process"/>
    <property type="evidence" value="ECO:0007669"/>
    <property type="project" value="UniProtKB-UniPathway"/>
</dbReference>
<dbReference type="InterPro" id="IPR016195">
    <property type="entry name" value="Pol/histidinol_Pase-like"/>
</dbReference>
<feature type="domain" description="PHP" evidence="8">
    <location>
        <begin position="1"/>
        <end position="188"/>
    </location>
</feature>
<dbReference type="GO" id="GO:0005737">
    <property type="term" value="C:cytoplasm"/>
    <property type="evidence" value="ECO:0007669"/>
    <property type="project" value="TreeGrafter"/>
</dbReference>
<name>A0A382JSP5_9ZZZZ</name>
<dbReference type="NCBIfam" id="TIGR01856">
    <property type="entry name" value="hisJ_fam"/>
    <property type="match status" value="1"/>
</dbReference>
<evidence type="ECO:0000256" key="7">
    <source>
        <dbReference type="ARBA" id="ARBA00049158"/>
    </source>
</evidence>